<organism evidence="2 3">
    <name type="scientific">Phormidium yuhuli AB48</name>
    <dbReference type="NCBI Taxonomy" id="2940671"/>
    <lineage>
        <taxon>Bacteria</taxon>
        <taxon>Bacillati</taxon>
        <taxon>Cyanobacteriota</taxon>
        <taxon>Cyanophyceae</taxon>
        <taxon>Oscillatoriophycideae</taxon>
        <taxon>Oscillatoriales</taxon>
        <taxon>Oscillatoriaceae</taxon>
        <taxon>Phormidium</taxon>
        <taxon>Phormidium yuhuli</taxon>
    </lineage>
</organism>
<evidence type="ECO:0000313" key="3">
    <source>
        <dbReference type="Proteomes" id="UP001056708"/>
    </source>
</evidence>
<proteinExistence type="predicted"/>
<dbReference type="InterPro" id="IPR016181">
    <property type="entry name" value="Acyl_CoA_acyltransferase"/>
</dbReference>
<dbReference type="Gene3D" id="3.40.630.30">
    <property type="match status" value="1"/>
</dbReference>
<dbReference type="Pfam" id="PF13508">
    <property type="entry name" value="Acetyltransf_7"/>
    <property type="match status" value="1"/>
</dbReference>
<name>A0ABY5ALV9_9CYAN</name>
<dbReference type="EMBL" id="CP098611">
    <property type="protein sequence ID" value="USR89926.1"/>
    <property type="molecule type" value="Genomic_DNA"/>
</dbReference>
<sequence>MDTVEQVGQVKIIRRDSLSGILPNLQSLLELCYPKPPKDVFYRVLEQYKTGFPVYAAVRKEEEIIGFAYLCPNSKGGTLETLAVHPDFQGLRVGSKIVEEILKKHLGVIQITTRVPIFFEKLGFKQVFTLPDGSHFMICPNFEV</sequence>
<accession>A0ABY5ALV9</accession>
<protein>
    <submittedName>
        <fullName evidence="2">GNAT family N-acetyltransferase</fullName>
    </submittedName>
</protein>
<dbReference type="Proteomes" id="UP001056708">
    <property type="component" value="Chromosome"/>
</dbReference>
<evidence type="ECO:0000259" key="1">
    <source>
        <dbReference type="PROSITE" id="PS51186"/>
    </source>
</evidence>
<keyword evidence="3" id="KW-1185">Reference proteome</keyword>
<reference evidence="2" key="1">
    <citation type="submission" date="2022-06" db="EMBL/GenBank/DDBJ databases">
        <title>Genome sequence of Phormidium yuhuli AB48 isolated from an industrial photobioreactor environment.</title>
        <authorList>
            <person name="Qiu Y."/>
            <person name="Noonan A.J.C."/>
            <person name="Dofher K."/>
            <person name="Koch M."/>
            <person name="Kieft B."/>
            <person name="Lin X."/>
            <person name="Ziels R.M."/>
            <person name="Hallam S.J."/>
        </authorList>
    </citation>
    <scope>NUCLEOTIDE SEQUENCE</scope>
    <source>
        <strain evidence="2">AB48</strain>
    </source>
</reference>
<feature type="domain" description="N-acetyltransferase" evidence="1">
    <location>
        <begin position="11"/>
        <end position="142"/>
    </location>
</feature>
<gene>
    <name evidence="2" type="ORF">NEA10_13810</name>
</gene>
<dbReference type="PROSITE" id="PS51186">
    <property type="entry name" value="GNAT"/>
    <property type="match status" value="1"/>
</dbReference>
<dbReference type="CDD" id="cd04301">
    <property type="entry name" value="NAT_SF"/>
    <property type="match status" value="1"/>
</dbReference>
<dbReference type="RefSeq" id="WP_252661312.1">
    <property type="nucleotide sequence ID" value="NZ_CP098611.1"/>
</dbReference>
<evidence type="ECO:0000313" key="2">
    <source>
        <dbReference type="EMBL" id="USR89926.1"/>
    </source>
</evidence>
<dbReference type="SUPFAM" id="SSF55729">
    <property type="entry name" value="Acyl-CoA N-acyltransferases (Nat)"/>
    <property type="match status" value="1"/>
</dbReference>
<dbReference type="InterPro" id="IPR000182">
    <property type="entry name" value="GNAT_dom"/>
</dbReference>